<organism evidence="1">
    <name type="scientific">viral metagenome</name>
    <dbReference type="NCBI Taxonomy" id="1070528"/>
    <lineage>
        <taxon>unclassified sequences</taxon>
        <taxon>metagenomes</taxon>
        <taxon>organismal metagenomes</taxon>
    </lineage>
</organism>
<accession>A0A6C0IM39</accession>
<reference evidence="1" key="1">
    <citation type="journal article" date="2020" name="Nature">
        <title>Giant virus diversity and host interactions through global metagenomics.</title>
        <authorList>
            <person name="Schulz F."/>
            <person name="Roux S."/>
            <person name="Paez-Espino D."/>
            <person name="Jungbluth S."/>
            <person name="Walsh D.A."/>
            <person name="Denef V.J."/>
            <person name="McMahon K.D."/>
            <person name="Konstantinidis K.T."/>
            <person name="Eloe-Fadrosh E.A."/>
            <person name="Kyrpides N.C."/>
            <person name="Woyke T."/>
        </authorList>
    </citation>
    <scope>NUCLEOTIDE SEQUENCE</scope>
    <source>
        <strain evidence="1">GVMAG-M-3300024252-29</strain>
    </source>
</reference>
<dbReference type="EMBL" id="MN740208">
    <property type="protein sequence ID" value="QHT93506.1"/>
    <property type="molecule type" value="Genomic_DNA"/>
</dbReference>
<proteinExistence type="predicted"/>
<name>A0A6C0IM39_9ZZZZ</name>
<dbReference type="AlphaFoldDB" id="A0A6C0IM39"/>
<sequence length="77" mass="8859">MTKVNKVIDKLYCRLSCYTTVTYKNVINICSCHPQCKLLNTYKRAKHVQSWPYAYSVGEAAKTCDCTKKCKETQSNL</sequence>
<evidence type="ECO:0000313" key="1">
    <source>
        <dbReference type="EMBL" id="QHT93506.1"/>
    </source>
</evidence>
<protein>
    <submittedName>
        <fullName evidence="1">Uncharacterized protein</fullName>
    </submittedName>
</protein>